<dbReference type="InterPro" id="IPR010917">
    <property type="entry name" value="TonB_rcpt_CS"/>
</dbReference>
<keyword evidence="4 11" id="KW-1134">Transmembrane beta strand</keyword>
<dbReference type="InterPro" id="IPR037066">
    <property type="entry name" value="Plug_dom_sf"/>
</dbReference>
<evidence type="ECO:0000313" key="18">
    <source>
        <dbReference type="EMBL" id="ABS64752.1"/>
    </source>
</evidence>
<keyword evidence="5 11" id="KW-0812">Transmembrane</keyword>
<comment type="similarity">
    <text evidence="2 11 13">Belongs to the TonB-dependent receptor family.</text>
</comment>
<dbReference type="GO" id="GO:0044718">
    <property type="term" value="P:siderophore transmembrane transport"/>
    <property type="evidence" value="ECO:0007669"/>
    <property type="project" value="TreeGrafter"/>
</dbReference>
<dbReference type="InterPro" id="IPR000531">
    <property type="entry name" value="Beta-barrel_TonB"/>
</dbReference>
<dbReference type="HOGENOM" id="CLU_008287_19_0_5"/>
<dbReference type="GO" id="GO:0015232">
    <property type="term" value="F:heme transmembrane transporter activity"/>
    <property type="evidence" value="ECO:0007669"/>
    <property type="project" value="InterPro"/>
</dbReference>
<evidence type="ECO:0000256" key="6">
    <source>
        <dbReference type="ARBA" id="ARBA00022729"/>
    </source>
</evidence>
<evidence type="ECO:0000256" key="5">
    <source>
        <dbReference type="ARBA" id="ARBA00022692"/>
    </source>
</evidence>
<keyword evidence="7 13" id="KW-0798">TonB box</keyword>
<dbReference type="PROSITE" id="PS52016">
    <property type="entry name" value="TONB_DEPENDENT_REC_3"/>
    <property type="match status" value="1"/>
</dbReference>
<feature type="signal peptide" evidence="15">
    <location>
        <begin position="1"/>
        <end position="34"/>
    </location>
</feature>
<reference evidence="18 19" key="1">
    <citation type="journal article" date="2011" name="Stand. Genomic Sci.">
        <title>Complete genome sequence of Parvibaculum lavamentivorans type strain (DS-1(T)).</title>
        <authorList>
            <person name="Schleheck D."/>
            <person name="Weiss M."/>
            <person name="Pitluck S."/>
            <person name="Bruce D."/>
            <person name="Land M.L."/>
            <person name="Han S."/>
            <person name="Saunders E."/>
            <person name="Tapia R."/>
            <person name="Detter C."/>
            <person name="Brettin T."/>
            <person name="Han J."/>
            <person name="Woyke T."/>
            <person name="Goodwin L."/>
            <person name="Pennacchio L."/>
            <person name="Nolan M."/>
            <person name="Cook A.M."/>
            <person name="Kjelleberg S."/>
            <person name="Thomas T."/>
        </authorList>
    </citation>
    <scope>NUCLEOTIDE SEQUENCE [LARGE SCALE GENOMIC DNA]</scope>
    <source>
        <strain evidence="19">DS-1 / DSM 13023 / NCIMB 13966</strain>
    </source>
</reference>
<dbReference type="Pfam" id="PF00593">
    <property type="entry name" value="TonB_dep_Rec_b-barrel"/>
    <property type="match status" value="1"/>
</dbReference>
<keyword evidence="10 11" id="KW-0998">Cell outer membrane</keyword>
<gene>
    <name evidence="18" type="ordered locus">Plav_3145</name>
</gene>
<dbReference type="SUPFAM" id="SSF56935">
    <property type="entry name" value="Porins"/>
    <property type="match status" value="1"/>
</dbReference>
<keyword evidence="19" id="KW-1185">Reference proteome</keyword>
<comment type="subcellular location">
    <subcellularLocation>
        <location evidence="1 11">Cell outer membrane</location>
        <topology evidence="1 11">Multi-pass membrane protein</topology>
    </subcellularLocation>
</comment>
<proteinExistence type="inferred from homology"/>
<dbReference type="NCBIfam" id="TIGR01785">
    <property type="entry name" value="TonB-hemin"/>
    <property type="match status" value="1"/>
</dbReference>
<dbReference type="GO" id="GO:0015344">
    <property type="term" value="F:siderophore uptake transmembrane transporter activity"/>
    <property type="evidence" value="ECO:0007669"/>
    <property type="project" value="TreeGrafter"/>
</dbReference>
<evidence type="ECO:0000256" key="14">
    <source>
        <dbReference type="SAM" id="MobiDB-lite"/>
    </source>
</evidence>
<dbReference type="InterPro" id="IPR039426">
    <property type="entry name" value="TonB-dep_rcpt-like"/>
</dbReference>
<keyword evidence="6 15" id="KW-0732">Signal</keyword>
<dbReference type="InterPro" id="IPR036942">
    <property type="entry name" value="Beta-barrel_TonB_sf"/>
</dbReference>
<evidence type="ECO:0000256" key="8">
    <source>
        <dbReference type="ARBA" id="ARBA00023136"/>
    </source>
</evidence>
<evidence type="ECO:0000259" key="16">
    <source>
        <dbReference type="Pfam" id="PF00593"/>
    </source>
</evidence>
<feature type="compositionally biased region" description="Acidic residues" evidence="14">
    <location>
        <begin position="41"/>
        <end position="56"/>
    </location>
</feature>
<dbReference type="PANTHER" id="PTHR30069">
    <property type="entry name" value="TONB-DEPENDENT OUTER MEMBRANE RECEPTOR"/>
    <property type="match status" value="1"/>
</dbReference>
<evidence type="ECO:0000256" key="3">
    <source>
        <dbReference type="ARBA" id="ARBA00022448"/>
    </source>
</evidence>
<feature type="domain" description="TonB-dependent receptor-like beta-barrel" evidence="16">
    <location>
        <begin position="303"/>
        <end position="740"/>
    </location>
</feature>
<dbReference type="AlphaFoldDB" id="A7HXW9"/>
<dbReference type="PANTHER" id="PTHR30069:SF29">
    <property type="entry name" value="HEMOGLOBIN AND HEMOGLOBIN-HAPTOGLOBIN-BINDING PROTEIN 1-RELATED"/>
    <property type="match status" value="1"/>
</dbReference>
<sequence>MSPSYTCRFTPGLLAGTAIALCLTLGAFSKTVWAQEAEPAAIDDEQEKSEANEETEASTKPISPAYKFTPVTVTATRNERSLLDTAGNITRITSDDLDKRMDNTIAETFRYEPGIVVPRQVSGADPFDSNGGIQIRGAGGNRTQIIVDGSRTLEGITDNTRDVVDTSNMKAVEIVRGPTSVLWGSDGLGGVVNFITKDPVDYFKDADDMVAGNASAHYSSLDNSYVESVTGAFRLTTGPNPLEALFTFTRRDAEEPELSNARNVATPDGTTCPRDPAATPCNEFDPRDITSNNLLTKLVWSPSANNQLRLTGEYFTRETTVDQNSSRETTATYTQTGYRRVQDIQRWRIALDQDWQVGLPWLDALKWQLSYSPQEIKHRGDRRRILLPSNDDQQLLYTLDYSETFYEADIQLNSSFNIGASSHALTYGFDGDYAETEYFRRDITNNLTTGTSTTAVAGGFNFADAETTRADIYVQDEIGLFGERLTLTPGARLSTYKITPDPGPGYQIVPGAEPREMEETDLQLKFGAIYDVWGPYSVYGAYGEGFKMPTAQQLYQSLNSLPFFALVPNPNLRPESVKNYEAGLRGSFERGYFSINYFKADYEDFIQNFVPVAGSATDLTYANLSRVNVWGIEASGGYQFTPNWRTNFSAAHMRGSQQVTAGAQETTFNGAPPLNVVIGLNYVEPAYGLDIELVSTLQKATTRVEDRATDFAPSGYAILDLLTSWEVVPGVKLRADAYNLLDQRYFAAGNAGFPIGTDATLAVQRLNPIELQVGYGRFVKVGLELTF</sequence>
<evidence type="ECO:0000256" key="11">
    <source>
        <dbReference type="PROSITE-ProRule" id="PRU01360"/>
    </source>
</evidence>
<evidence type="ECO:0000256" key="13">
    <source>
        <dbReference type="RuleBase" id="RU003357"/>
    </source>
</evidence>
<dbReference type="eggNOG" id="COG4771">
    <property type="taxonomic scope" value="Bacteria"/>
</dbReference>
<dbReference type="NCBIfam" id="TIGR01786">
    <property type="entry name" value="TonB-hemlactrns"/>
    <property type="match status" value="1"/>
</dbReference>
<evidence type="ECO:0000256" key="12">
    <source>
        <dbReference type="PROSITE-ProRule" id="PRU10144"/>
    </source>
</evidence>
<feature type="short sequence motif" description="TonB C-terminal box" evidence="12">
    <location>
        <begin position="770"/>
        <end position="787"/>
    </location>
</feature>
<feature type="chain" id="PRO_5002708300" evidence="15">
    <location>
        <begin position="35"/>
        <end position="787"/>
    </location>
</feature>
<dbReference type="GO" id="GO:0009279">
    <property type="term" value="C:cell outer membrane"/>
    <property type="evidence" value="ECO:0007669"/>
    <property type="project" value="UniProtKB-SubCell"/>
</dbReference>
<name>A7HXW9_PARL1</name>
<dbReference type="InterPro" id="IPR010949">
    <property type="entry name" value="TonB_Hb/transfer/lactofer_rcpt"/>
</dbReference>
<protein>
    <submittedName>
        <fullName evidence="18">TonB-dependent receptor plug</fullName>
    </submittedName>
</protein>
<dbReference type="KEGG" id="pla:Plav_3145"/>
<dbReference type="Gene3D" id="2.170.130.10">
    <property type="entry name" value="TonB-dependent receptor, plug domain"/>
    <property type="match status" value="1"/>
</dbReference>
<dbReference type="STRING" id="402881.Plav_3145"/>
<evidence type="ECO:0000259" key="17">
    <source>
        <dbReference type="Pfam" id="PF07715"/>
    </source>
</evidence>
<dbReference type="InterPro" id="IPR012910">
    <property type="entry name" value="Plug_dom"/>
</dbReference>
<dbReference type="InterPro" id="IPR011276">
    <property type="entry name" value="TonB_haem/Hb_rcpt"/>
</dbReference>
<feature type="region of interest" description="Disordered" evidence="14">
    <location>
        <begin position="39"/>
        <end position="61"/>
    </location>
</feature>
<feature type="region of interest" description="Disordered" evidence="14">
    <location>
        <begin position="256"/>
        <end position="277"/>
    </location>
</feature>
<dbReference type="EMBL" id="CP000774">
    <property type="protein sequence ID" value="ABS64752.1"/>
    <property type="molecule type" value="Genomic_DNA"/>
</dbReference>
<accession>A7HXW9</accession>
<keyword evidence="9 18" id="KW-0675">Receptor</keyword>
<evidence type="ECO:0000256" key="9">
    <source>
        <dbReference type="ARBA" id="ARBA00023170"/>
    </source>
</evidence>
<dbReference type="PROSITE" id="PS01156">
    <property type="entry name" value="TONB_DEPENDENT_REC_2"/>
    <property type="match status" value="1"/>
</dbReference>
<evidence type="ECO:0000256" key="4">
    <source>
        <dbReference type="ARBA" id="ARBA00022452"/>
    </source>
</evidence>
<feature type="domain" description="TonB-dependent receptor plug" evidence="17">
    <location>
        <begin position="82"/>
        <end position="191"/>
    </location>
</feature>
<dbReference type="Gene3D" id="2.40.170.20">
    <property type="entry name" value="TonB-dependent receptor, beta-barrel domain"/>
    <property type="match status" value="1"/>
</dbReference>
<keyword evidence="3 11" id="KW-0813">Transport</keyword>
<keyword evidence="8 11" id="KW-0472">Membrane</keyword>
<evidence type="ECO:0000256" key="2">
    <source>
        <dbReference type="ARBA" id="ARBA00009810"/>
    </source>
</evidence>
<evidence type="ECO:0000256" key="7">
    <source>
        <dbReference type="ARBA" id="ARBA00023077"/>
    </source>
</evidence>
<organism evidence="18 19">
    <name type="scientific">Parvibaculum lavamentivorans (strain DS-1 / DSM 13023 / NCIMB 13966)</name>
    <dbReference type="NCBI Taxonomy" id="402881"/>
    <lineage>
        <taxon>Bacteria</taxon>
        <taxon>Pseudomonadati</taxon>
        <taxon>Pseudomonadota</taxon>
        <taxon>Alphaproteobacteria</taxon>
        <taxon>Hyphomicrobiales</taxon>
        <taxon>Parvibaculaceae</taxon>
        <taxon>Parvibaculum</taxon>
    </lineage>
</organism>
<dbReference type="RefSeq" id="WP_012112074.1">
    <property type="nucleotide sequence ID" value="NC_009719.1"/>
</dbReference>
<evidence type="ECO:0000256" key="1">
    <source>
        <dbReference type="ARBA" id="ARBA00004571"/>
    </source>
</evidence>
<dbReference type="Proteomes" id="UP000006377">
    <property type="component" value="Chromosome"/>
</dbReference>
<evidence type="ECO:0000313" key="19">
    <source>
        <dbReference type="Proteomes" id="UP000006377"/>
    </source>
</evidence>
<evidence type="ECO:0000256" key="10">
    <source>
        <dbReference type="ARBA" id="ARBA00023237"/>
    </source>
</evidence>
<dbReference type="Pfam" id="PF07715">
    <property type="entry name" value="Plug"/>
    <property type="match status" value="1"/>
</dbReference>
<dbReference type="CDD" id="cd01347">
    <property type="entry name" value="ligand_gated_channel"/>
    <property type="match status" value="1"/>
</dbReference>
<evidence type="ECO:0000256" key="15">
    <source>
        <dbReference type="SAM" id="SignalP"/>
    </source>
</evidence>